<dbReference type="SUPFAM" id="SSF51120">
    <property type="entry name" value="beta-Roll"/>
    <property type="match status" value="1"/>
</dbReference>
<dbReference type="KEGG" id="ppsu:NO713_01062"/>
<dbReference type="InterPro" id="IPR014044">
    <property type="entry name" value="CAP_dom"/>
</dbReference>
<accession>A0A9W4G2Q9</accession>
<name>A0A9W4G2Q9_9CYAN</name>
<evidence type="ECO:0000313" key="3">
    <source>
        <dbReference type="EMBL" id="CAD5927374.1"/>
    </source>
</evidence>
<dbReference type="Pfam" id="PF00353">
    <property type="entry name" value="HemolysinCabind"/>
    <property type="match status" value="2"/>
</dbReference>
<organism evidence="3 4">
    <name type="scientific">Planktothrix pseudagardhii</name>
    <dbReference type="NCBI Taxonomy" id="132604"/>
    <lineage>
        <taxon>Bacteria</taxon>
        <taxon>Bacillati</taxon>
        <taxon>Cyanobacteriota</taxon>
        <taxon>Cyanophyceae</taxon>
        <taxon>Oscillatoriophycideae</taxon>
        <taxon>Oscillatoriales</taxon>
        <taxon>Microcoleaceae</taxon>
        <taxon>Planktothrix</taxon>
    </lineage>
</organism>
<dbReference type="InterPro" id="IPR001343">
    <property type="entry name" value="Hemolysn_Ca-bd"/>
</dbReference>
<sequence>MSLIPDFSIGALVGNDSSEMISLFPGQLSGYPGGVLVLDGNDTVFGSSDDDLILGNTGFDQLSGREGADTLFGGKDGDLLNGEGGNDILFGNLDADTINGGEGFDSLFGGKSDDVLNGDGGNDTLSGDLGADTLTGGSGEDVFLLQQQGQGRDFITDFESGIDLIQLPNNVGEVQVQAVGSTQTRLVVTASNEELALLDGITPSQLNSGDFIGQGFTLQLDNNPLNPPNPPNPPSLPSSDFTQQVLELTNNFRSQNGLQPLTLNTQLNSAAQEHSEDMALEDFFSHTGLDGSTPSTRAQEQGYPSSFVGENIGAGYQTPEEVVQGWIDSPGHRANLLNPDYTEIGIGYFYLANDTGVENWNYYWTQVFGA</sequence>
<dbReference type="PROSITE" id="PS00330">
    <property type="entry name" value="HEMOLYSIN_CALCIUM"/>
    <property type="match status" value="1"/>
</dbReference>
<keyword evidence="4" id="KW-1185">Reference proteome</keyword>
<dbReference type="GO" id="GO:0005509">
    <property type="term" value="F:calcium ion binding"/>
    <property type="evidence" value="ECO:0007669"/>
    <property type="project" value="InterPro"/>
</dbReference>
<evidence type="ECO:0000256" key="1">
    <source>
        <dbReference type="SAM" id="MobiDB-lite"/>
    </source>
</evidence>
<dbReference type="EMBL" id="LR882967">
    <property type="protein sequence ID" value="CAD5927374.1"/>
    <property type="molecule type" value="Genomic_DNA"/>
</dbReference>
<dbReference type="RefSeq" id="WP_254173187.1">
    <property type="nucleotide sequence ID" value="NZ_LR882967.1"/>
</dbReference>
<feature type="compositionally biased region" description="Pro residues" evidence="1">
    <location>
        <begin position="225"/>
        <end position="236"/>
    </location>
</feature>
<evidence type="ECO:0000259" key="2">
    <source>
        <dbReference type="Pfam" id="PF00188"/>
    </source>
</evidence>
<dbReference type="SUPFAM" id="SSF55797">
    <property type="entry name" value="PR-1-like"/>
    <property type="match status" value="1"/>
</dbReference>
<dbReference type="Proteomes" id="UP001153719">
    <property type="component" value="Chromosome"/>
</dbReference>
<proteinExistence type="predicted"/>
<dbReference type="Gene3D" id="2.150.10.10">
    <property type="entry name" value="Serralysin-like metalloprotease, C-terminal"/>
    <property type="match status" value="2"/>
</dbReference>
<dbReference type="InterPro" id="IPR018511">
    <property type="entry name" value="Hemolysin-typ_Ca-bd_CS"/>
</dbReference>
<dbReference type="InterPro" id="IPR011049">
    <property type="entry name" value="Serralysin-like_metalloprot_C"/>
</dbReference>
<gene>
    <name evidence="3" type="ORF">NO713_01062</name>
</gene>
<protein>
    <recommendedName>
        <fullName evidence="2">SCP domain-containing protein</fullName>
    </recommendedName>
</protein>
<dbReference type="Gene3D" id="3.40.33.10">
    <property type="entry name" value="CAP"/>
    <property type="match status" value="1"/>
</dbReference>
<dbReference type="Pfam" id="PF00188">
    <property type="entry name" value="CAP"/>
    <property type="match status" value="1"/>
</dbReference>
<dbReference type="AlphaFoldDB" id="A0A9W4G2Q9"/>
<feature type="region of interest" description="Disordered" evidence="1">
    <location>
        <begin position="220"/>
        <end position="239"/>
    </location>
</feature>
<feature type="domain" description="SCP" evidence="2">
    <location>
        <begin position="246"/>
        <end position="368"/>
    </location>
</feature>
<reference evidence="3" key="1">
    <citation type="submission" date="2020-09" db="EMBL/GenBank/DDBJ databases">
        <authorList>
            <person name="Blom J."/>
        </authorList>
    </citation>
    <scope>NUCLEOTIDE SEQUENCE</scope>
    <source>
        <strain evidence="3">No.713</strain>
    </source>
</reference>
<dbReference type="CDD" id="cd05379">
    <property type="entry name" value="CAP_bacterial"/>
    <property type="match status" value="1"/>
</dbReference>
<evidence type="ECO:0000313" key="4">
    <source>
        <dbReference type="Proteomes" id="UP001153719"/>
    </source>
</evidence>
<dbReference type="PANTHER" id="PTHR31157">
    <property type="entry name" value="SCP DOMAIN-CONTAINING PROTEIN"/>
    <property type="match status" value="1"/>
</dbReference>
<dbReference type="InterPro" id="IPR035940">
    <property type="entry name" value="CAP_sf"/>
</dbReference>
<dbReference type="PRINTS" id="PR00313">
    <property type="entry name" value="CABNDNGRPT"/>
</dbReference>
<dbReference type="PANTHER" id="PTHR31157:SF1">
    <property type="entry name" value="SCP DOMAIN-CONTAINING PROTEIN"/>
    <property type="match status" value="1"/>
</dbReference>